<name>A0A173UNK6_9FIRM</name>
<comment type="function">
    <text evidence="11">Key component of the proton channel; it plays a direct role in the translocation of protons across the membrane.</text>
</comment>
<dbReference type="GO" id="GO:0042777">
    <property type="term" value="P:proton motive force-driven plasma membrane ATP synthesis"/>
    <property type="evidence" value="ECO:0007669"/>
    <property type="project" value="TreeGrafter"/>
</dbReference>
<dbReference type="PANTHER" id="PTHR42823">
    <property type="entry name" value="ATP SYNTHASE SUBUNIT A, CHLOROPLASTIC"/>
    <property type="match status" value="1"/>
</dbReference>
<dbReference type="STRING" id="166486.ERS852572_02219"/>
<dbReference type="InterPro" id="IPR035908">
    <property type="entry name" value="F0_ATP_A_sf"/>
</dbReference>
<proteinExistence type="inferred from homology"/>
<dbReference type="PRINTS" id="PR00123">
    <property type="entry name" value="ATPASEA"/>
</dbReference>
<feature type="transmembrane region" description="Helical" evidence="11">
    <location>
        <begin position="194"/>
        <end position="216"/>
    </location>
</feature>
<evidence type="ECO:0000256" key="3">
    <source>
        <dbReference type="ARBA" id="ARBA00022448"/>
    </source>
</evidence>
<sequence length="249" mass="27437">MTSEKNFNKIQRSVGKKGSENTEELSKALMEELNCETAFTIPVFGGIPVAESVVVTWVIMAVLLVAAFFLGRNLRVENAGKRQLAVETVVGGLHNFFYDLLGEEGKCYIPYLMTVGVYIAIANMIGLFGLKSPTKDVGVTGALALMSIVLIEYSGVRAKGMKGFLKSFAEPIPIMLPMNILEIFIRPLSLCMRLFGNILGAFVIMELIKIVAPLLVPVPLSLYFDLFDGFIQAYVFVFLTSLFIKESIE</sequence>
<dbReference type="InterPro" id="IPR000568">
    <property type="entry name" value="ATP_synth_F0_asu"/>
</dbReference>
<dbReference type="HAMAP" id="MF_01393">
    <property type="entry name" value="ATP_synth_a_bact"/>
    <property type="match status" value="1"/>
</dbReference>
<evidence type="ECO:0000256" key="8">
    <source>
        <dbReference type="ARBA" id="ARBA00023065"/>
    </source>
</evidence>
<organism evidence="12 13">
    <name type="scientific">Roseburia intestinalis</name>
    <dbReference type="NCBI Taxonomy" id="166486"/>
    <lineage>
        <taxon>Bacteria</taxon>
        <taxon>Bacillati</taxon>
        <taxon>Bacillota</taxon>
        <taxon>Clostridia</taxon>
        <taxon>Lachnospirales</taxon>
        <taxon>Lachnospiraceae</taxon>
        <taxon>Roseburia</taxon>
    </lineage>
</organism>
<dbReference type="Proteomes" id="UP000095350">
    <property type="component" value="Unassembled WGS sequence"/>
</dbReference>
<protein>
    <recommendedName>
        <fullName evidence="11">ATP synthase subunit a</fullName>
    </recommendedName>
    <alternativeName>
        <fullName evidence="11">ATP synthase F0 sector subunit a</fullName>
    </alternativeName>
    <alternativeName>
        <fullName evidence="11">F-ATPase subunit 6</fullName>
    </alternativeName>
</protein>
<evidence type="ECO:0000256" key="10">
    <source>
        <dbReference type="ARBA" id="ARBA00023310"/>
    </source>
</evidence>
<evidence type="ECO:0000313" key="12">
    <source>
        <dbReference type="EMBL" id="CUN16499.1"/>
    </source>
</evidence>
<dbReference type="EMBL" id="CYXZ01000016">
    <property type="protein sequence ID" value="CUN16499.1"/>
    <property type="molecule type" value="Genomic_DNA"/>
</dbReference>
<keyword evidence="9 11" id="KW-0472">Membrane</keyword>
<keyword evidence="7 11" id="KW-1133">Transmembrane helix</keyword>
<evidence type="ECO:0000256" key="5">
    <source>
        <dbReference type="ARBA" id="ARBA00022692"/>
    </source>
</evidence>
<gene>
    <name evidence="12" type="primary">atpB_2</name>
    <name evidence="11" type="synonym">atpB</name>
    <name evidence="12" type="ORF">ERS852572_02219</name>
</gene>
<comment type="subcellular location">
    <subcellularLocation>
        <location evidence="11">Cell membrane</location>
        <topology evidence="11">Multi-pass membrane protein</topology>
    </subcellularLocation>
    <subcellularLocation>
        <location evidence="1">Membrane</location>
        <topology evidence="1">Multi-pass membrane protein</topology>
    </subcellularLocation>
</comment>
<dbReference type="PaxDb" id="166486-ERS852572_02219"/>
<dbReference type="GO" id="GO:0045259">
    <property type="term" value="C:proton-transporting ATP synthase complex"/>
    <property type="evidence" value="ECO:0007669"/>
    <property type="project" value="UniProtKB-KW"/>
</dbReference>
<dbReference type="GO" id="GO:0005886">
    <property type="term" value="C:plasma membrane"/>
    <property type="evidence" value="ECO:0007669"/>
    <property type="project" value="UniProtKB-SubCell"/>
</dbReference>
<dbReference type="SUPFAM" id="SSF81336">
    <property type="entry name" value="F1F0 ATP synthase subunit A"/>
    <property type="match status" value="1"/>
</dbReference>
<keyword evidence="10 11" id="KW-0066">ATP synthesis</keyword>
<evidence type="ECO:0000256" key="9">
    <source>
        <dbReference type="ARBA" id="ARBA00023136"/>
    </source>
</evidence>
<feature type="transmembrane region" description="Helical" evidence="11">
    <location>
        <begin position="54"/>
        <end position="72"/>
    </location>
</feature>
<dbReference type="Gene3D" id="1.20.120.220">
    <property type="entry name" value="ATP synthase, F0 complex, subunit A"/>
    <property type="match status" value="1"/>
</dbReference>
<comment type="similarity">
    <text evidence="2 11">Belongs to the ATPase A chain family.</text>
</comment>
<evidence type="ECO:0000256" key="7">
    <source>
        <dbReference type="ARBA" id="ARBA00022989"/>
    </source>
</evidence>
<dbReference type="AlphaFoldDB" id="A0A173UNK6"/>
<accession>A0A173UNK6</accession>
<dbReference type="GO" id="GO:0046933">
    <property type="term" value="F:proton-transporting ATP synthase activity, rotational mechanism"/>
    <property type="evidence" value="ECO:0007669"/>
    <property type="project" value="UniProtKB-UniRule"/>
</dbReference>
<dbReference type="CDD" id="cd00310">
    <property type="entry name" value="ATP-synt_Fo_a_6"/>
    <property type="match status" value="1"/>
</dbReference>
<evidence type="ECO:0000256" key="1">
    <source>
        <dbReference type="ARBA" id="ARBA00004141"/>
    </source>
</evidence>
<dbReference type="NCBIfam" id="NF004486">
    <property type="entry name" value="PRK05815.3-4"/>
    <property type="match status" value="1"/>
</dbReference>
<feature type="transmembrane region" description="Helical" evidence="11">
    <location>
        <begin position="137"/>
        <end position="156"/>
    </location>
</feature>
<evidence type="ECO:0000256" key="11">
    <source>
        <dbReference type="HAMAP-Rule" id="MF_01393"/>
    </source>
</evidence>
<evidence type="ECO:0000256" key="4">
    <source>
        <dbReference type="ARBA" id="ARBA00022547"/>
    </source>
</evidence>
<keyword evidence="8 11" id="KW-0406">Ion transport</keyword>
<dbReference type="Pfam" id="PF00119">
    <property type="entry name" value="ATP-synt_A"/>
    <property type="match status" value="1"/>
</dbReference>
<dbReference type="InterPro" id="IPR045082">
    <property type="entry name" value="ATP_syn_F0_a_bact/chloroplast"/>
</dbReference>
<evidence type="ECO:0000256" key="6">
    <source>
        <dbReference type="ARBA" id="ARBA00022781"/>
    </source>
</evidence>
<keyword evidence="5 11" id="KW-0812">Transmembrane</keyword>
<feature type="transmembrane region" description="Helical" evidence="11">
    <location>
        <begin position="108"/>
        <end position="130"/>
    </location>
</feature>
<keyword evidence="11" id="KW-1003">Cell membrane</keyword>
<reference evidence="12 13" key="1">
    <citation type="submission" date="2015-09" db="EMBL/GenBank/DDBJ databases">
        <authorList>
            <consortium name="Pathogen Informatics"/>
        </authorList>
    </citation>
    <scope>NUCLEOTIDE SEQUENCE [LARGE SCALE GENOMIC DNA]</scope>
    <source>
        <strain evidence="12 13">2789STDY5834960</strain>
    </source>
</reference>
<feature type="transmembrane region" description="Helical" evidence="11">
    <location>
        <begin position="222"/>
        <end position="244"/>
    </location>
</feature>
<dbReference type="PANTHER" id="PTHR42823:SF3">
    <property type="entry name" value="ATP SYNTHASE SUBUNIT A, CHLOROPLASTIC"/>
    <property type="match status" value="1"/>
</dbReference>
<keyword evidence="4 11" id="KW-0138">CF(0)</keyword>
<keyword evidence="6 11" id="KW-0375">Hydrogen ion transport</keyword>
<evidence type="ECO:0000256" key="2">
    <source>
        <dbReference type="ARBA" id="ARBA00006810"/>
    </source>
</evidence>
<keyword evidence="3 11" id="KW-0813">Transport</keyword>
<evidence type="ECO:0000313" key="13">
    <source>
        <dbReference type="Proteomes" id="UP000095350"/>
    </source>
</evidence>